<evidence type="ECO:0000313" key="4">
    <source>
        <dbReference type="Proteomes" id="UP000598996"/>
    </source>
</evidence>
<keyword evidence="2" id="KW-0472">Membrane</keyword>
<reference evidence="3 4" key="1">
    <citation type="submission" date="2021-01" db="EMBL/GenBank/DDBJ databases">
        <title>Actinoplanes sp. nov. LDG1-01 isolated from lichen.</title>
        <authorList>
            <person name="Saeng-In P."/>
            <person name="Phongsopitanun W."/>
            <person name="Kanchanasin P."/>
            <person name="Yuki M."/>
            <person name="Kudo T."/>
            <person name="Ohkuma M."/>
            <person name="Tanasupawat S."/>
        </authorList>
    </citation>
    <scope>NUCLEOTIDE SEQUENCE [LARGE SCALE GENOMIC DNA]</scope>
    <source>
        <strain evidence="3 4">LDG1-01</strain>
    </source>
</reference>
<keyword evidence="4" id="KW-1185">Reference proteome</keyword>
<gene>
    <name evidence="3" type="ORF">JKJ07_47210</name>
</gene>
<evidence type="ECO:0000256" key="2">
    <source>
        <dbReference type="SAM" id="Phobius"/>
    </source>
</evidence>
<feature type="compositionally biased region" description="Polar residues" evidence="1">
    <location>
        <begin position="59"/>
        <end position="86"/>
    </location>
</feature>
<proteinExistence type="predicted"/>
<feature type="compositionally biased region" description="Pro residues" evidence="1">
    <location>
        <begin position="25"/>
        <end position="58"/>
    </location>
</feature>
<keyword evidence="2" id="KW-1133">Transmembrane helix</keyword>
<sequence>MTCLNCGSAAVQPNGWCGNCGYQAAPPPAAPQSPAPDASWPPPQPPAWPAPDAAPPQPNQWTTPQHSAPEQPSWSSPNASWQSTEPSVEHARFTDPMSEPSWAAAAQAQGWQAGAPQATWQTSDGQDWQSQQTQSQPQQHQQQQPTWATDATATFSVPAQPMAATPPVQPYQPPAPAMDATVVNGYPAYQQPPPQAQYAPPPYSTEPPPYVISNQPSRAAAPRSGNPFSIAAFVLAAVSVLAFPIFAGPAAVILGVVGLYRKERLAKLAVVLGVIGPVAGVALAMFLFSN</sequence>
<evidence type="ECO:0000313" key="3">
    <source>
        <dbReference type="EMBL" id="MBL7261887.1"/>
    </source>
</evidence>
<name>A0ABS1W584_9ACTN</name>
<dbReference type="Proteomes" id="UP000598996">
    <property type="component" value="Unassembled WGS sequence"/>
</dbReference>
<feature type="region of interest" description="Disordered" evidence="1">
    <location>
        <begin position="19"/>
        <end position="149"/>
    </location>
</feature>
<feature type="transmembrane region" description="Helical" evidence="2">
    <location>
        <begin position="230"/>
        <end position="256"/>
    </location>
</feature>
<keyword evidence="2" id="KW-0812">Transmembrane</keyword>
<evidence type="ECO:0000256" key="1">
    <source>
        <dbReference type="SAM" id="MobiDB-lite"/>
    </source>
</evidence>
<dbReference type="EMBL" id="JAENHO010000023">
    <property type="protein sequence ID" value="MBL7261887.1"/>
    <property type="molecule type" value="Genomic_DNA"/>
</dbReference>
<protein>
    <submittedName>
        <fullName evidence="3">DUF4190 domain-containing protein</fullName>
    </submittedName>
</protein>
<dbReference type="RefSeq" id="WP_203078416.1">
    <property type="nucleotide sequence ID" value="NZ_JAENHO010000023.1"/>
</dbReference>
<comment type="caution">
    <text evidence="3">The sequence shown here is derived from an EMBL/GenBank/DDBJ whole genome shotgun (WGS) entry which is preliminary data.</text>
</comment>
<feature type="transmembrane region" description="Helical" evidence="2">
    <location>
        <begin position="268"/>
        <end position="288"/>
    </location>
</feature>
<accession>A0ABS1W584</accession>
<organism evidence="3 4">
    <name type="scientific">Paractinoplanes lichenicola</name>
    <dbReference type="NCBI Taxonomy" id="2802976"/>
    <lineage>
        <taxon>Bacteria</taxon>
        <taxon>Bacillati</taxon>
        <taxon>Actinomycetota</taxon>
        <taxon>Actinomycetes</taxon>
        <taxon>Micromonosporales</taxon>
        <taxon>Micromonosporaceae</taxon>
        <taxon>Paractinoplanes</taxon>
    </lineage>
</organism>
<feature type="compositionally biased region" description="Low complexity" evidence="1">
    <location>
        <begin position="103"/>
        <end position="147"/>
    </location>
</feature>